<feature type="transmembrane region" description="Helical" evidence="5">
    <location>
        <begin position="256"/>
        <end position="275"/>
    </location>
</feature>
<feature type="transmembrane region" description="Helical" evidence="5">
    <location>
        <begin position="287"/>
        <end position="308"/>
    </location>
</feature>
<evidence type="ECO:0000256" key="2">
    <source>
        <dbReference type="ARBA" id="ARBA00022692"/>
    </source>
</evidence>
<evidence type="ECO:0000313" key="6">
    <source>
        <dbReference type="EMBL" id="GAB1316335.1"/>
    </source>
</evidence>
<gene>
    <name evidence="6" type="ORF">MFIFM68171_06545</name>
</gene>
<evidence type="ECO:0000256" key="4">
    <source>
        <dbReference type="ARBA" id="ARBA00023136"/>
    </source>
</evidence>
<dbReference type="SUPFAM" id="SSF144083">
    <property type="entry name" value="Magnesium transport protein CorA, transmembrane region"/>
    <property type="match status" value="1"/>
</dbReference>
<sequence length="318" mass="36379">MLSSHALDQTMAHLWDRTEIIRVLQSRFQHISSDLQYDANDEPEALPLLSFYTKAEGQHFHQRLIDDPSLTQTHPLYLLVLIFQERYGIWGESFARQWKTVMDVEAATGMTSKEWVTRYVASGAEQSPRSTRDLLEMVHEAKAELLHLGTVMKYVRRFGDVTVGAVRQFDEARGKLGLPMLKKREREALERRIMQVVSQCEAIDDRLPKLRARLNGQIRVVFALIAEKDSRSRATIAERQVFIAEMAAQDSRVMRIIGLLTLLFLPTTLVTTLWGTNLVNFEPLVNWAAWLGSSTGLTILVTVGLWLYDRQAAGNRHF</sequence>
<evidence type="ECO:0000256" key="5">
    <source>
        <dbReference type="SAM" id="Phobius"/>
    </source>
</evidence>
<evidence type="ECO:0000256" key="1">
    <source>
        <dbReference type="ARBA" id="ARBA00004141"/>
    </source>
</evidence>
<organism evidence="6 7">
    <name type="scientific">Madurella fahalii</name>
    <dbReference type="NCBI Taxonomy" id="1157608"/>
    <lineage>
        <taxon>Eukaryota</taxon>
        <taxon>Fungi</taxon>
        <taxon>Dikarya</taxon>
        <taxon>Ascomycota</taxon>
        <taxon>Pezizomycotina</taxon>
        <taxon>Sordariomycetes</taxon>
        <taxon>Sordariomycetidae</taxon>
        <taxon>Sordariales</taxon>
        <taxon>Sordariales incertae sedis</taxon>
        <taxon>Madurella</taxon>
    </lineage>
</organism>
<dbReference type="Pfam" id="PF01544">
    <property type="entry name" value="CorA"/>
    <property type="match status" value="1"/>
</dbReference>
<proteinExistence type="predicted"/>
<accession>A0ABQ0GFL5</accession>
<dbReference type="Proteomes" id="UP001628179">
    <property type="component" value="Unassembled WGS sequence"/>
</dbReference>
<dbReference type="InterPro" id="IPR002523">
    <property type="entry name" value="MgTranspt_CorA/ZnTranspt_ZntB"/>
</dbReference>
<dbReference type="InterPro" id="IPR045863">
    <property type="entry name" value="CorA_TM1_TM2"/>
</dbReference>
<keyword evidence="3 5" id="KW-1133">Transmembrane helix</keyword>
<dbReference type="GeneID" id="98177288"/>
<keyword evidence="7" id="KW-1185">Reference proteome</keyword>
<dbReference type="EMBL" id="BAAFSV010000003">
    <property type="protein sequence ID" value="GAB1316335.1"/>
    <property type="molecule type" value="Genomic_DNA"/>
</dbReference>
<protein>
    <submittedName>
        <fullName evidence="6">Uncharacterized protein</fullName>
    </submittedName>
</protein>
<name>A0ABQ0GFL5_9PEZI</name>
<evidence type="ECO:0000313" key="7">
    <source>
        <dbReference type="Proteomes" id="UP001628179"/>
    </source>
</evidence>
<comment type="subcellular location">
    <subcellularLocation>
        <location evidence="1">Membrane</location>
        <topology evidence="1">Multi-pass membrane protein</topology>
    </subcellularLocation>
</comment>
<keyword evidence="2 5" id="KW-0812">Transmembrane</keyword>
<comment type="caution">
    <text evidence="6">The sequence shown here is derived from an EMBL/GenBank/DDBJ whole genome shotgun (WGS) entry which is preliminary data.</text>
</comment>
<keyword evidence="4 5" id="KW-0472">Membrane</keyword>
<dbReference type="Gene3D" id="1.20.58.340">
    <property type="entry name" value="Magnesium transport protein CorA, transmembrane region"/>
    <property type="match status" value="1"/>
</dbReference>
<dbReference type="RefSeq" id="XP_070918066.1">
    <property type="nucleotide sequence ID" value="XM_071061965.1"/>
</dbReference>
<reference evidence="6 7" key="1">
    <citation type="submission" date="2024-09" db="EMBL/GenBank/DDBJ databases">
        <title>Itraconazole resistance in Madurella fahalii resulting from another homologue of gene encoding cytochrome P450 14-alpha sterol demethylase (CYP51).</title>
        <authorList>
            <person name="Yoshioka I."/>
            <person name="Fahal A.H."/>
            <person name="Kaneko S."/>
            <person name="Yaguchi T."/>
        </authorList>
    </citation>
    <scope>NUCLEOTIDE SEQUENCE [LARGE SCALE GENOMIC DNA]</scope>
    <source>
        <strain evidence="6 7">IFM 68171</strain>
    </source>
</reference>
<evidence type="ECO:0000256" key="3">
    <source>
        <dbReference type="ARBA" id="ARBA00022989"/>
    </source>
</evidence>